<sequence>AHLIPAFSSGRGTTSLRYGNDELDDWEGYYVGIFMDRDMFMLLRGMARDCADVDLADSLEPEGYGNVVNTDSFDGGGEEEDHDSEDDEDTNEQESDGESDSDLDEGIEDGEGKGKGEDKDKDKDKEDSLSF</sequence>
<feature type="compositionally biased region" description="Basic and acidic residues" evidence="1">
    <location>
        <begin position="110"/>
        <end position="131"/>
    </location>
</feature>
<evidence type="ECO:0000256" key="1">
    <source>
        <dbReference type="SAM" id="MobiDB-lite"/>
    </source>
</evidence>
<reference evidence="2" key="1">
    <citation type="journal article" date="2020" name="New Phytol.">
        <title>Comparative genomics reveals dynamic genome evolution in host specialist ectomycorrhizal fungi.</title>
        <authorList>
            <person name="Lofgren L.A."/>
            <person name="Nguyen N.H."/>
            <person name="Vilgalys R."/>
            <person name="Ruytinx J."/>
            <person name="Liao H.L."/>
            <person name="Branco S."/>
            <person name="Kuo A."/>
            <person name="LaButti K."/>
            <person name="Lipzen A."/>
            <person name="Andreopoulos W."/>
            <person name="Pangilinan J."/>
            <person name="Riley R."/>
            <person name="Hundley H."/>
            <person name="Na H."/>
            <person name="Barry K."/>
            <person name="Grigoriev I.V."/>
            <person name="Stajich J.E."/>
            <person name="Kennedy P.G."/>
        </authorList>
    </citation>
    <scope>NUCLEOTIDE SEQUENCE</scope>
    <source>
        <strain evidence="2">FC423</strain>
    </source>
</reference>
<protein>
    <submittedName>
        <fullName evidence="2">Uncharacterized protein</fullName>
    </submittedName>
</protein>
<dbReference type="AlphaFoldDB" id="A0A9P7EZ46"/>
<evidence type="ECO:0000313" key="2">
    <source>
        <dbReference type="EMBL" id="KAG2099244.1"/>
    </source>
</evidence>
<feature type="non-terminal residue" evidence="2">
    <location>
        <position position="131"/>
    </location>
</feature>
<organism evidence="2 3">
    <name type="scientific">Suillus discolor</name>
    <dbReference type="NCBI Taxonomy" id="1912936"/>
    <lineage>
        <taxon>Eukaryota</taxon>
        <taxon>Fungi</taxon>
        <taxon>Dikarya</taxon>
        <taxon>Basidiomycota</taxon>
        <taxon>Agaricomycotina</taxon>
        <taxon>Agaricomycetes</taxon>
        <taxon>Agaricomycetidae</taxon>
        <taxon>Boletales</taxon>
        <taxon>Suillineae</taxon>
        <taxon>Suillaceae</taxon>
        <taxon>Suillus</taxon>
    </lineage>
</organism>
<keyword evidence="3" id="KW-1185">Reference proteome</keyword>
<dbReference type="Proteomes" id="UP000823399">
    <property type="component" value="Unassembled WGS sequence"/>
</dbReference>
<dbReference type="OrthoDB" id="2673461at2759"/>
<dbReference type="EMBL" id="JABBWM010000058">
    <property type="protein sequence ID" value="KAG2099244.1"/>
    <property type="molecule type" value="Genomic_DNA"/>
</dbReference>
<gene>
    <name evidence="2" type="ORF">F5147DRAFT_712400</name>
</gene>
<comment type="caution">
    <text evidence="2">The sequence shown here is derived from an EMBL/GenBank/DDBJ whole genome shotgun (WGS) entry which is preliminary data.</text>
</comment>
<dbReference type="RefSeq" id="XP_041289131.1">
    <property type="nucleotide sequence ID" value="XM_041438358.1"/>
</dbReference>
<evidence type="ECO:0000313" key="3">
    <source>
        <dbReference type="Proteomes" id="UP000823399"/>
    </source>
</evidence>
<accession>A0A9P7EZ46</accession>
<name>A0A9P7EZ46_9AGAM</name>
<dbReference type="GeneID" id="64700617"/>
<proteinExistence type="predicted"/>
<feature type="compositionally biased region" description="Acidic residues" evidence="1">
    <location>
        <begin position="76"/>
        <end position="109"/>
    </location>
</feature>
<feature type="region of interest" description="Disordered" evidence="1">
    <location>
        <begin position="59"/>
        <end position="131"/>
    </location>
</feature>